<protein>
    <submittedName>
        <fullName evidence="8">Alcohol dehydrogenase</fullName>
    </submittedName>
</protein>
<dbReference type="SUPFAM" id="SSF51735">
    <property type="entry name" value="NAD(P)-binding Rossmann-fold domains"/>
    <property type="match status" value="1"/>
</dbReference>
<dbReference type="InterPro" id="IPR020843">
    <property type="entry name" value="ER"/>
</dbReference>
<dbReference type="SMART" id="SM00829">
    <property type="entry name" value="PKS_ER"/>
    <property type="match status" value="1"/>
</dbReference>
<dbReference type="CDD" id="cd08278">
    <property type="entry name" value="benzyl_alcohol_DH"/>
    <property type="match status" value="1"/>
</dbReference>
<dbReference type="Gene3D" id="3.90.180.10">
    <property type="entry name" value="Medium-chain alcohol dehydrogenases, catalytic domain"/>
    <property type="match status" value="1"/>
</dbReference>
<organism evidence="8 9">
    <name type="scientific">Promicromonospora soli</name>
    <dbReference type="NCBI Taxonomy" id="2035533"/>
    <lineage>
        <taxon>Bacteria</taxon>
        <taxon>Bacillati</taxon>
        <taxon>Actinomycetota</taxon>
        <taxon>Actinomycetes</taxon>
        <taxon>Micrococcales</taxon>
        <taxon>Promicromonosporaceae</taxon>
        <taxon>Promicromonospora</taxon>
    </lineage>
</organism>
<comment type="cofactor">
    <cofactor evidence="1 6">
        <name>Zn(2+)</name>
        <dbReference type="ChEBI" id="CHEBI:29105"/>
    </cofactor>
</comment>
<dbReference type="PROSITE" id="PS00059">
    <property type="entry name" value="ADH_ZINC"/>
    <property type="match status" value="1"/>
</dbReference>
<name>A0A919GA05_9MICO</name>
<dbReference type="SUPFAM" id="SSF50129">
    <property type="entry name" value="GroES-like"/>
    <property type="match status" value="1"/>
</dbReference>
<evidence type="ECO:0000256" key="2">
    <source>
        <dbReference type="ARBA" id="ARBA00008072"/>
    </source>
</evidence>
<gene>
    <name evidence="8" type="ORF">GCM10017772_48190</name>
</gene>
<keyword evidence="3 6" id="KW-0479">Metal-binding</keyword>
<accession>A0A919GA05</accession>
<keyword evidence="4 6" id="KW-0862">Zinc</keyword>
<evidence type="ECO:0000256" key="3">
    <source>
        <dbReference type="ARBA" id="ARBA00022723"/>
    </source>
</evidence>
<evidence type="ECO:0000259" key="7">
    <source>
        <dbReference type="SMART" id="SM00829"/>
    </source>
</evidence>
<dbReference type="Proteomes" id="UP000627369">
    <property type="component" value="Unassembled WGS sequence"/>
</dbReference>
<dbReference type="InterPro" id="IPR002328">
    <property type="entry name" value="ADH_Zn_CS"/>
</dbReference>
<evidence type="ECO:0000313" key="9">
    <source>
        <dbReference type="Proteomes" id="UP000627369"/>
    </source>
</evidence>
<evidence type="ECO:0000256" key="5">
    <source>
        <dbReference type="ARBA" id="ARBA00023002"/>
    </source>
</evidence>
<dbReference type="Gene3D" id="3.40.50.720">
    <property type="entry name" value="NAD(P)-binding Rossmann-like Domain"/>
    <property type="match status" value="1"/>
</dbReference>
<dbReference type="Pfam" id="PF08240">
    <property type="entry name" value="ADH_N"/>
    <property type="match status" value="1"/>
</dbReference>
<dbReference type="PANTHER" id="PTHR43350">
    <property type="entry name" value="NAD-DEPENDENT ALCOHOL DEHYDROGENASE"/>
    <property type="match status" value="1"/>
</dbReference>
<dbReference type="GO" id="GO:0008270">
    <property type="term" value="F:zinc ion binding"/>
    <property type="evidence" value="ECO:0007669"/>
    <property type="project" value="InterPro"/>
</dbReference>
<reference evidence="8" key="2">
    <citation type="submission" date="2020-09" db="EMBL/GenBank/DDBJ databases">
        <authorList>
            <person name="Sun Q."/>
            <person name="Zhou Y."/>
        </authorList>
    </citation>
    <scope>NUCLEOTIDE SEQUENCE</scope>
    <source>
        <strain evidence="8">CGMCC 4.7398</strain>
    </source>
</reference>
<dbReference type="RefSeq" id="WP_189671854.1">
    <property type="nucleotide sequence ID" value="NZ_BNAS01000012.1"/>
</dbReference>
<dbReference type="InterPro" id="IPR011032">
    <property type="entry name" value="GroES-like_sf"/>
</dbReference>
<feature type="domain" description="Enoyl reductase (ER)" evidence="7">
    <location>
        <begin position="8"/>
        <end position="366"/>
    </location>
</feature>
<dbReference type="GO" id="GO:0016491">
    <property type="term" value="F:oxidoreductase activity"/>
    <property type="evidence" value="ECO:0007669"/>
    <property type="project" value="UniProtKB-KW"/>
</dbReference>
<dbReference type="PANTHER" id="PTHR43350:SF2">
    <property type="entry name" value="GROES-LIKE ZINC-BINDING ALCOHOL DEHYDROGENASE FAMILY PROTEIN"/>
    <property type="match status" value="1"/>
</dbReference>
<reference evidence="8" key="1">
    <citation type="journal article" date="2014" name="Int. J. Syst. Evol. Microbiol.">
        <title>Complete genome sequence of Corynebacterium casei LMG S-19264T (=DSM 44701T), isolated from a smear-ripened cheese.</title>
        <authorList>
            <consortium name="US DOE Joint Genome Institute (JGI-PGF)"/>
            <person name="Walter F."/>
            <person name="Albersmeier A."/>
            <person name="Kalinowski J."/>
            <person name="Ruckert C."/>
        </authorList>
    </citation>
    <scope>NUCLEOTIDE SEQUENCE</scope>
    <source>
        <strain evidence="8">CGMCC 4.7398</strain>
    </source>
</reference>
<evidence type="ECO:0000256" key="4">
    <source>
        <dbReference type="ARBA" id="ARBA00022833"/>
    </source>
</evidence>
<evidence type="ECO:0000313" key="8">
    <source>
        <dbReference type="EMBL" id="GHH80328.1"/>
    </source>
</evidence>
<comment type="similarity">
    <text evidence="2 6">Belongs to the zinc-containing alcohol dehydrogenase family.</text>
</comment>
<keyword evidence="9" id="KW-1185">Reference proteome</keyword>
<dbReference type="InterPro" id="IPR036291">
    <property type="entry name" value="NAD(P)-bd_dom_sf"/>
</dbReference>
<evidence type="ECO:0000256" key="1">
    <source>
        <dbReference type="ARBA" id="ARBA00001947"/>
    </source>
</evidence>
<keyword evidence="5" id="KW-0560">Oxidoreductase</keyword>
<evidence type="ECO:0000256" key="6">
    <source>
        <dbReference type="RuleBase" id="RU361277"/>
    </source>
</evidence>
<proteinExistence type="inferred from homology"/>
<sequence length="368" mass="37616">MSAKTRAAVLTAPQTPFTVQDVELADLREHEVLVRMVATGVCHTDLGVWAGGIPFPLPGVIGHEGAGVVEQVGSAVTTIAPGDQVVLSYTSCGDCPACLDGHPAYCATWLPRNLFAGAREDGTPTLTVDGAPIGGHFFAQSSFAQHAVAEERNVVVVGADADLTSLAPLGCGVMTGFGSVWNALDVQAHARVAVFGAGAVGLSGVVAAALREPDLLIAVDVVPERLELALELGATHAINGKEEDVVARIAELTGGAGLTHAFDTTGVPAVGRSAIDALGARGHLVTCGAPPPGTEIPVDFQGILPGKSVSGVTMGDADPKVLIPQLVDLVAAGRLPLGRLIKQYKLSELDAAFADMHQGTTVKPVIVH</sequence>
<dbReference type="InterPro" id="IPR013154">
    <property type="entry name" value="ADH-like_N"/>
</dbReference>
<dbReference type="Pfam" id="PF00107">
    <property type="entry name" value="ADH_zinc_N"/>
    <property type="match status" value="1"/>
</dbReference>
<dbReference type="InterPro" id="IPR013149">
    <property type="entry name" value="ADH-like_C"/>
</dbReference>
<dbReference type="AlphaFoldDB" id="A0A919GA05"/>
<dbReference type="EMBL" id="BNAS01000012">
    <property type="protein sequence ID" value="GHH80328.1"/>
    <property type="molecule type" value="Genomic_DNA"/>
</dbReference>
<comment type="caution">
    <text evidence="8">The sequence shown here is derived from an EMBL/GenBank/DDBJ whole genome shotgun (WGS) entry which is preliminary data.</text>
</comment>